<comment type="caution">
    <text evidence="2">The sequence shown here is derived from an EMBL/GenBank/DDBJ whole genome shotgun (WGS) entry which is preliminary data.</text>
</comment>
<name>A0ABQ7FY46_DUNSA</name>
<feature type="compositionally biased region" description="Polar residues" evidence="1">
    <location>
        <begin position="20"/>
        <end position="32"/>
    </location>
</feature>
<reference evidence="2" key="1">
    <citation type="submission" date="2017-08" db="EMBL/GenBank/DDBJ databases">
        <authorList>
            <person name="Polle J.E."/>
            <person name="Barry K."/>
            <person name="Cushman J."/>
            <person name="Schmutz J."/>
            <person name="Tran D."/>
            <person name="Hathwaick L.T."/>
            <person name="Yim W.C."/>
            <person name="Jenkins J."/>
            <person name="Mckie-Krisberg Z.M."/>
            <person name="Prochnik S."/>
            <person name="Lindquist E."/>
            <person name="Dockter R.B."/>
            <person name="Adam C."/>
            <person name="Molina H."/>
            <person name="Bunkerborg J."/>
            <person name="Jin E."/>
            <person name="Buchheim M."/>
            <person name="Magnuson J."/>
        </authorList>
    </citation>
    <scope>NUCLEOTIDE SEQUENCE</scope>
    <source>
        <strain evidence="2">CCAP 19/18</strain>
    </source>
</reference>
<evidence type="ECO:0000256" key="1">
    <source>
        <dbReference type="SAM" id="MobiDB-lite"/>
    </source>
</evidence>
<evidence type="ECO:0008006" key="4">
    <source>
        <dbReference type="Google" id="ProtNLM"/>
    </source>
</evidence>
<dbReference type="EMBL" id="MU070556">
    <property type="protein sequence ID" value="KAF5827224.1"/>
    <property type="molecule type" value="Genomic_DNA"/>
</dbReference>
<gene>
    <name evidence="2" type="ORF">DUNSADRAFT_1126</name>
</gene>
<dbReference type="Proteomes" id="UP000815325">
    <property type="component" value="Unassembled WGS sequence"/>
</dbReference>
<proteinExistence type="predicted"/>
<evidence type="ECO:0000313" key="2">
    <source>
        <dbReference type="EMBL" id="KAF5827224.1"/>
    </source>
</evidence>
<protein>
    <recommendedName>
        <fullName evidence="4">Encoded protein</fullName>
    </recommendedName>
</protein>
<evidence type="ECO:0000313" key="3">
    <source>
        <dbReference type="Proteomes" id="UP000815325"/>
    </source>
</evidence>
<feature type="region of interest" description="Disordered" evidence="1">
    <location>
        <begin position="1"/>
        <end position="33"/>
    </location>
</feature>
<accession>A0ABQ7FY46</accession>
<organism evidence="2 3">
    <name type="scientific">Dunaliella salina</name>
    <name type="common">Green alga</name>
    <name type="synonym">Protococcus salinus</name>
    <dbReference type="NCBI Taxonomy" id="3046"/>
    <lineage>
        <taxon>Eukaryota</taxon>
        <taxon>Viridiplantae</taxon>
        <taxon>Chlorophyta</taxon>
        <taxon>core chlorophytes</taxon>
        <taxon>Chlorophyceae</taxon>
        <taxon>CS clade</taxon>
        <taxon>Chlamydomonadales</taxon>
        <taxon>Dunaliellaceae</taxon>
        <taxon>Dunaliella</taxon>
    </lineage>
</organism>
<feature type="compositionally biased region" description="Basic and acidic residues" evidence="1">
    <location>
        <begin position="1"/>
        <end position="19"/>
    </location>
</feature>
<sequence length="78" mass="8761">MLFQEFEGRKAEGERERECNLTSTCSNEQHTGTPKFPRLQMLVTVYQFPSLARLEPSRQHSSVSPASPGTVLKRPSPA</sequence>
<keyword evidence="3" id="KW-1185">Reference proteome</keyword>
<feature type="region of interest" description="Disordered" evidence="1">
    <location>
        <begin position="54"/>
        <end position="78"/>
    </location>
</feature>